<sequence length="335" mass="38830">MFFDVALALVGHRTELVPVPRTYEWNAIPGSSPFALCSPRGFTGLETVHLKLTAEEYFHLFNVRVPPFSLPEYLLDSRYRAIPMGAAQLLSVATQSLVLEFDTSDSAWYGIDRFVDRWDKESWDEARLRPNTCDRGLAIDWILTFAWAQGHIKTLQHLELRGDVQEWVKQKWIGPNGVLKGWKRRDCEYPSFEYTPDLTAIAEIGRKEAMENDNGNDEYWEPWMFYPPKCMCQIPCNKFGIHKPSTSSVAEVGPTAFDTNLFPSIEMSRPEGGWYDSDEDPVVENHDWRFGSPWDFKAEWEDCWWVEPMCDWDWVPCEPDVYANLHVGVEEERGI</sequence>
<evidence type="ECO:0000313" key="1">
    <source>
        <dbReference type="EMBL" id="KAF2110726.1"/>
    </source>
</evidence>
<organism evidence="1 2">
    <name type="scientific">Lophiotrema nucula</name>
    <dbReference type="NCBI Taxonomy" id="690887"/>
    <lineage>
        <taxon>Eukaryota</taxon>
        <taxon>Fungi</taxon>
        <taxon>Dikarya</taxon>
        <taxon>Ascomycota</taxon>
        <taxon>Pezizomycotina</taxon>
        <taxon>Dothideomycetes</taxon>
        <taxon>Pleosporomycetidae</taxon>
        <taxon>Pleosporales</taxon>
        <taxon>Lophiotremataceae</taxon>
        <taxon>Lophiotrema</taxon>
    </lineage>
</organism>
<protein>
    <submittedName>
        <fullName evidence="1">Uncharacterized protein</fullName>
    </submittedName>
</protein>
<dbReference type="Proteomes" id="UP000799770">
    <property type="component" value="Unassembled WGS sequence"/>
</dbReference>
<reference evidence="1" key="1">
    <citation type="journal article" date="2020" name="Stud. Mycol.">
        <title>101 Dothideomycetes genomes: a test case for predicting lifestyles and emergence of pathogens.</title>
        <authorList>
            <person name="Haridas S."/>
            <person name="Albert R."/>
            <person name="Binder M."/>
            <person name="Bloem J."/>
            <person name="Labutti K."/>
            <person name="Salamov A."/>
            <person name="Andreopoulos B."/>
            <person name="Baker S."/>
            <person name="Barry K."/>
            <person name="Bills G."/>
            <person name="Bluhm B."/>
            <person name="Cannon C."/>
            <person name="Castanera R."/>
            <person name="Culley D."/>
            <person name="Daum C."/>
            <person name="Ezra D."/>
            <person name="Gonzalez J."/>
            <person name="Henrissat B."/>
            <person name="Kuo A."/>
            <person name="Liang C."/>
            <person name="Lipzen A."/>
            <person name="Lutzoni F."/>
            <person name="Magnuson J."/>
            <person name="Mondo S."/>
            <person name="Nolan M."/>
            <person name="Ohm R."/>
            <person name="Pangilinan J."/>
            <person name="Park H.-J."/>
            <person name="Ramirez L."/>
            <person name="Alfaro M."/>
            <person name="Sun H."/>
            <person name="Tritt A."/>
            <person name="Yoshinaga Y."/>
            <person name="Zwiers L.-H."/>
            <person name="Turgeon B."/>
            <person name="Goodwin S."/>
            <person name="Spatafora J."/>
            <person name="Crous P."/>
            <person name="Grigoriev I."/>
        </authorList>
    </citation>
    <scope>NUCLEOTIDE SEQUENCE</scope>
    <source>
        <strain evidence="1">CBS 627.86</strain>
    </source>
</reference>
<name>A0A6A5YUP3_9PLEO</name>
<gene>
    <name evidence="1" type="ORF">BDV96DRAFT_198906</name>
</gene>
<keyword evidence="2" id="KW-1185">Reference proteome</keyword>
<evidence type="ECO:0000313" key="2">
    <source>
        <dbReference type="Proteomes" id="UP000799770"/>
    </source>
</evidence>
<dbReference type="OrthoDB" id="3797798at2759"/>
<accession>A0A6A5YUP3</accession>
<dbReference type="AlphaFoldDB" id="A0A6A5YUP3"/>
<dbReference type="EMBL" id="ML977337">
    <property type="protein sequence ID" value="KAF2110726.1"/>
    <property type="molecule type" value="Genomic_DNA"/>
</dbReference>
<proteinExistence type="predicted"/>